<accession>A0A853DLW1</accession>
<dbReference type="RefSeq" id="WP_179482443.1">
    <property type="nucleotide sequence ID" value="NZ_JACCFW010000001.1"/>
</dbReference>
<evidence type="ECO:0000313" key="2">
    <source>
        <dbReference type="Proteomes" id="UP000571817"/>
    </source>
</evidence>
<gene>
    <name evidence="1" type="ORF">HNR15_002583</name>
</gene>
<proteinExistence type="predicted"/>
<keyword evidence="2" id="KW-1185">Reference proteome</keyword>
<reference evidence="1 2" key="1">
    <citation type="submission" date="2020-07" db="EMBL/GenBank/DDBJ databases">
        <title>Sequencing the genomes of 1000 actinobacteria strains.</title>
        <authorList>
            <person name="Klenk H.-P."/>
        </authorList>
    </citation>
    <scope>NUCLEOTIDE SEQUENCE [LARGE SCALE GENOMIC DNA]</scope>
    <source>
        <strain evidence="1 2">DSM 29531</strain>
    </source>
</reference>
<organism evidence="1 2">
    <name type="scientific">Allobranchiibius huperziae</name>
    <dbReference type="NCBI Taxonomy" id="1874116"/>
    <lineage>
        <taxon>Bacteria</taxon>
        <taxon>Bacillati</taxon>
        <taxon>Actinomycetota</taxon>
        <taxon>Actinomycetes</taxon>
        <taxon>Micrococcales</taxon>
        <taxon>Dermacoccaceae</taxon>
        <taxon>Allobranchiibius</taxon>
    </lineage>
</organism>
<dbReference type="Proteomes" id="UP000571817">
    <property type="component" value="Unassembled WGS sequence"/>
</dbReference>
<evidence type="ECO:0000313" key="1">
    <source>
        <dbReference type="EMBL" id="NYJ75620.1"/>
    </source>
</evidence>
<dbReference type="EMBL" id="JACCFW010000001">
    <property type="protein sequence ID" value="NYJ75620.1"/>
    <property type="molecule type" value="Genomic_DNA"/>
</dbReference>
<dbReference type="AlphaFoldDB" id="A0A853DLW1"/>
<name>A0A853DLW1_9MICO</name>
<comment type="caution">
    <text evidence="1">The sequence shown here is derived from an EMBL/GenBank/DDBJ whole genome shotgun (WGS) entry which is preliminary data.</text>
</comment>
<sequence>MTFTYADRPVARHLDADDAEALTEELNFYFMNLTTRDVAAKVTVLAGPQVWCEPNGRMHALLIVKSDVEDAPYDDISLQIHGNELDE</sequence>
<protein>
    <submittedName>
        <fullName evidence="1">Uncharacterized protein</fullName>
    </submittedName>
</protein>